<keyword evidence="1" id="KW-1133">Transmembrane helix</keyword>
<dbReference type="PANTHER" id="PTHR15460:SF3">
    <property type="entry name" value="PEROXISOMAL MEMBRANE PROTEIN 4"/>
    <property type="match status" value="1"/>
</dbReference>
<dbReference type="AlphaFoldDB" id="A0A0E9NNQ6"/>
<gene>
    <name evidence="2" type="ORF">G7K_5529-t1</name>
</gene>
<evidence type="ECO:0000313" key="2">
    <source>
        <dbReference type="EMBL" id="GAO51428.1"/>
    </source>
</evidence>
<keyword evidence="1" id="KW-0812">Transmembrane</keyword>
<reference evidence="2 3" key="2">
    <citation type="journal article" date="2014" name="J. Gen. Appl. Microbiol.">
        <title>The early diverging ascomycetous budding yeast Saitoella complicata has three histone deacetylases belonging to the Clr6, Hos2, and Rpd3 lineages.</title>
        <authorList>
            <person name="Nishida H."/>
            <person name="Matsumoto T."/>
            <person name="Kondo S."/>
            <person name="Hamamoto M."/>
            <person name="Yoshikawa H."/>
        </authorList>
    </citation>
    <scope>NUCLEOTIDE SEQUENCE [LARGE SCALE GENOMIC DNA]</scope>
    <source>
        <strain evidence="2 3">NRRL Y-17804</strain>
    </source>
</reference>
<dbReference type="Proteomes" id="UP000033140">
    <property type="component" value="Unassembled WGS sequence"/>
</dbReference>
<keyword evidence="1" id="KW-0472">Membrane</keyword>
<dbReference type="OMA" id="VMVFLFR"/>
<feature type="transmembrane region" description="Helical" evidence="1">
    <location>
        <begin position="97"/>
        <end position="114"/>
    </location>
</feature>
<evidence type="ECO:0008006" key="4">
    <source>
        <dbReference type="Google" id="ProtNLM"/>
    </source>
</evidence>
<accession>A0A0E9NNQ6</accession>
<dbReference type="STRING" id="698492.A0A0E9NNQ6"/>
<sequence>MIRRLPHSAPALQRRRRRSIYPVNLTITCYPSLPVYRCWKIEHTATECNDKRYRLRNGLVYGTKIRFPHALVMTFLFRSGTLQDKARMIYKATRAHALNLGVYVTIWKGLMLVMRMMSRAGKERNGDSLVAGLVGGWIVFGRNSSVNQQINLYCFSRVVLGFANLAVKKGYIRLPSSTPSNSHAPPSTVDITSASGLTSPASLKRPRENYYWPVFASVTWGTVMWLYQNHPDCLQPSLRKSMEYLYSQSDRWEGWRNFVWHNV</sequence>
<keyword evidence="3" id="KW-1185">Reference proteome</keyword>
<proteinExistence type="predicted"/>
<dbReference type="EMBL" id="BACD03000046">
    <property type="protein sequence ID" value="GAO51428.1"/>
    <property type="molecule type" value="Genomic_DNA"/>
</dbReference>
<reference evidence="2 3" key="3">
    <citation type="journal article" date="2015" name="Genome Announc.">
        <title>Draft Genome Sequence of the Archiascomycetous Yeast Saitoella complicata.</title>
        <authorList>
            <person name="Yamauchi K."/>
            <person name="Kondo S."/>
            <person name="Hamamoto M."/>
            <person name="Takahashi Y."/>
            <person name="Ogura Y."/>
            <person name="Hayashi T."/>
            <person name="Nishida H."/>
        </authorList>
    </citation>
    <scope>NUCLEOTIDE SEQUENCE [LARGE SCALE GENOMIC DNA]</scope>
    <source>
        <strain evidence="2 3">NRRL Y-17804</strain>
    </source>
</reference>
<evidence type="ECO:0000256" key="1">
    <source>
        <dbReference type="SAM" id="Phobius"/>
    </source>
</evidence>
<name>A0A0E9NNQ6_SAICN</name>
<dbReference type="GO" id="GO:0005778">
    <property type="term" value="C:peroxisomal membrane"/>
    <property type="evidence" value="ECO:0007669"/>
    <property type="project" value="TreeGrafter"/>
</dbReference>
<dbReference type="InterPro" id="IPR019531">
    <property type="entry name" value="Pmp4"/>
</dbReference>
<reference evidence="2 3" key="1">
    <citation type="journal article" date="2011" name="J. Gen. Appl. Microbiol.">
        <title>Draft genome sequencing of the enigmatic yeast Saitoella complicata.</title>
        <authorList>
            <person name="Nishida H."/>
            <person name="Hamamoto M."/>
            <person name="Sugiyama J."/>
        </authorList>
    </citation>
    <scope>NUCLEOTIDE SEQUENCE [LARGE SCALE GENOMIC DNA]</scope>
    <source>
        <strain evidence="2 3">NRRL Y-17804</strain>
    </source>
</reference>
<comment type="caution">
    <text evidence="2">The sequence shown here is derived from an EMBL/GenBank/DDBJ whole genome shotgun (WGS) entry which is preliminary data.</text>
</comment>
<dbReference type="PANTHER" id="PTHR15460">
    <property type="entry name" value="PEROXISOMAL MEMBRANE PROTEIN 4"/>
    <property type="match status" value="1"/>
</dbReference>
<dbReference type="Pfam" id="PF02466">
    <property type="entry name" value="Tim17"/>
    <property type="match status" value="1"/>
</dbReference>
<organism evidence="2 3">
    <name type="scientific">Saitoella complicata (strain BCRC 22490 / CBS 7301 / JCM 7358 / NBRC 10748 / NRRL Y-17804)</name>
    <dbReference type="NCBI Taxonomy" id="698492"/>
    <lineage>
        <taxon>Eukaryota</taxon>
        <taxon>Fungi</taxon>
        <taxon>Dikarya</taxon>
        <taxon>Ascomycota</taxon>
        <taxon>Taphrinomycotina</taxon>
        <taxon>Taphrinomycotina incertae sedis</taxon>
        <taxon>Saitoella</taxon>
    </lineage>
</organism>
<protein>
    <recommendedName>
        <fullName evidence="4">Peroxisomal membrane protein 4</fullName>
    </recommendedName>
</protein>
<evidence type="ECO:0000313" key="3">
    <source>
        <dbReference type="Proteomes" id="UP000033140"/>
    </source>
</evidence>